<dbReference type="InterPro" id="IPR020563">
    <property type="entry name" value="X-over_junc_endoDNase_Mg_BS"/>
</dbReference>
<evidence type="ECO:0000256" key="12">
    <source>
        <dbReference type="ARBA" id="ARBA00029354"/>
    </source>
</evidence>
<dbReference type="GO" id="GO:0003677">
    <property type="term" value="F:DNA binding"/>
    <property type="evidence" value="ECO:0007669"/>
    <property type="project" value="UniProtKB-KW"/>
</dbReference>
<evidence type="ECO:0000256" key="4">
    <source>
        <dbReference type="ARBA" id="ARBA00022723"/>
    </source>
</evidence>
<dbReference type="CDD" id="cd16962">
    <property type="entry name" value="RuvC"/>
    <property type="match status" value="1"/>
</dbReference>
<evidence type="ECO:0000256" key="10">
    <source>
        <dbReference type="ARBA" id="ARBA00023172"/>
    </source>
</evidence>
<evidence type="ECO:0000256" key="8">
    <source>
        <dbReference type="ARBA" id="ARBA00022842"/>
    </source>
</evidence>
<feature type="binding site" evidence="13">
    <location>
        <position position="74"/>
    </location>
    <ligand>
        <name>Mg(2+)</name>
        <dbReference type="ChEBI" id="CHEBI:18420"/>
        <label>2</label>
    </ligand>
</feature>
<name>A0A1F6MPX9_9BACT</name>
<evidence type="ECO:0000256" key="11">
    <source>
        <dbReference type="ARBA" id="ARBA00023204"/>
    </source>
</evidence>
<evidence type="ECO:0000256" key="6">
    <source>
        <dbReference type="ARBA" id="ARBA00022763"/>
    </source>
</evidence>
<keyword evidence="4 13" id="KW-0479">Metal-binding</keyword>
<keyword evidence="10 13" id="KW-0233">DNA recombination</keyword>
<dbReference type="Gene3D" id="3.30.420.10">
    <property type="entry name" value="Ribonuclease H-like superfamily/Ribonuclease H"/>
    <property type="match status" value="1"/>
</dbReference>
<dbReference type="NCBIfam" id="NF000711">
    <property type="entry name" value="PRK00039.2-1"/>
    <property type="match status" value="1"/>
</dbReference>
<evidence type="ECO:0000256" key="3">
    <source>
        <dbReference type="ARBA" id="ARBA00022722"/>
    </source>
</evidence>
<dbReference type="GO" id="GO:0006281">
    <property type="term" value="P:DNA repair"/>
    <property type="evidence" value="ECO:0007669"/>
    <property type="project" value="UniProtKB-UniRule"/>
</dbReference>
<gene>
    <name evidence="13" type="primary">ruvC</name>
    <name evidence="15" type="ORF">A3C90_01985</name>
</gene>
<dbReference type="Proteomes" id="UP000177457">
    <property type="component" value="Unassembled WGS sequence"/>
</dbReference>
<dbReference type="PRINTS" id="PR00696">
    <property type="entry name" value="RSOLVASERUVC"/>
</dbReference>
<dbReference type="PROSITE" id="PS01321">
    <property type="entry name" value="RUVC"/>
    <property type="match status" value="1"/>
</dbReference>
<comment type="catalytic activity">
    <reaction evidence="12 13">
        <text>Endonucleolytic cleavage at a junction such as a reciprocal single-stranded crossover between two homologous DNA duplexes (Holliday junction).</text>
        <dbReference type="EC" id="3.1.21.10"/>
    </reaction>
</comment>
<accession>A0A1F6MPX9</accession>
<organism evidence="15 16">
    <name type="scientific">Candidatus Magasanikbacteria bacterium RIFCSPHIGHO2_02_FULL_51_14</name>
    <dbReference type="NCBI Taxonomy" id="1798683"/>
    <lineage>
        <taxon>Bacteria</taxon>
        <taxon>Candidatus Magasanikiibacteriota</taxon>
    </lineage>
</organism>
<feature type="binding site" evidence="13">
    <location>
        <position position="14"/>
    </location>
    <ligand>
        <name>Mg(2+)</name>
        <dbReference type="ChEBI" id="CHEBI:18420"/>
        <label>1</label>
    </ligand>
</feature>
<evidence type="ECO:0000256" key="7">
    <source>
        <dbReference type="ARBA" id="ARBA00022801"/>
    </source>
</evidence>
<evidence type="ECO:0000256" key="2">
    <source>
        <dbReference type="ARBA" id="ARBA00022490"/>
    </source>
</evidence>
<dbReference type="FunFam" id="3.30.420.10:FF:000002">
    <property type="entry name" value="Crossover junction endodeoxyribonuclease RuvC"/>
    <property type="match status" value="1"/>
</dbReference>
<dbReference type="InterPro" id="IPR002176">
    <property type="entry name" value="X-over_junc_endoDNase_RuvC"/>
</dbReference>
<evidence type="ECO:0000256" key="5">
    <source>
        <dbReference type="ARBA" id="ARBA00022759"/>
    </source>
</evidence>
<dbReference type="EMBL" id="MFQE01000023">
    <property type="protein sequence ID" value="OGH73493.1"/>
    <property type="molecule type" value="Genomic_DNA"/>
</dbReference>
<dbReference type="PANTHER" id="PTHR30194">
    <property type="entry name" value="CROSSOVER JUNCTION ENDODEOXYRIBONUCLEASE RUVC"/>
    <property type="match status" value="1"/>
</dbReference>
<feature type="active site" evidence="13">
    <location>
        <position position="14"/>
    </location>
</feature>
<comment type="similarity">
    <text evidence="1 13">Belongs to the RuvC family.</text>
</comment>
<keyword evidence="5 13" id="KW-0255">Endonuclease</keyword>
<dbReference type="GO" id="GO:0005737">
    <property type="term" value="C:cytoplasm"/>
    <property type="evidence" value="ECO:0007669"/>
    <property type="project" value="UniProtKB-SubCell"/>
</dbReference>
<dbReference type="GO" id="GO:0000287">
    <property type="term" value="F:magnesium ion binding"/>
    <property type="evidence" value="ECO:0007669"/>
    <property type="project" value="UniProtKB-UniRule"/>
</dbReference>
<evidence type="ECO:0000313" key="16">
    <source>
        <dbReference type="Proteomes" id="UP000177457"/>
    </source>
</evidence>
<comment type="subunit">
    <text evidence="13">Homodimer which binds Holliday junction (HJ) DNA. The HJ becomes 2-fold symmetrical on binding to RuvC with unstacked arms; it has a different conformation from HJ DNA in complex with RuvA. In the full resolvosome a probable DNA-RuvA(4)-RuvB(12)-RuvC(2) complex forms which resolves the HJ.</text>
</comment>
<comment type="subcellular location">
    <subcellularLocation>
        <location evidence="13">Cytoplasm</location>
    </subcellularLocation>
</comment>
<sequence length="174" mass="19292">MAHEFHNVRILGIDPGYGRVGWGVIEDKNGEWTHVAHGCIETGANDPFVERLLEIHARVKKLIQQYSPTRAGVEELFFYKNEKTAINVGQARGVILLTLSQAGLPVDECTPLEVKQSVVGYGRAEKRQVQKLLQLRLRMREMPTQDDAADALAVALTCAVSLRLKDIADSRSSA</sequence>
<keyword evidence="2 13" id="KW-0963">Cytoplasm</keyword>
<dbReference type="HAMAP" id="MF_00034">
    <property type="entry name" value="RuvC"/>
    <property type="match status" value="1"/>
</dbReference>
<proteinExistence type="inferred from homology"/>
<evidence type="ECO:0000256" key="14">
    <source>
        <dbReference type="NCBIfam" id="TIGR00228"/>
    </source>
</evidence>
<dbReference type="GO" id="GO:0008821">
    <property type="term" value="F:crossover junction DNA endonuclease activity"/>
    <property type="evidence" value="ECO:0007669"/>
    <property type="project" value="UniProtKB-UniRule"/>
</dbReference>
<comment type="cofactor">
    <cofactor evidence="13">
        <name>Mg(2+)</name>
        <dbReference type="ChEBI" id="CHEBI:18420"/>
    </cofactor>
    <text evidence="13">Binds 2 Mg(2+) ion per subunit.</text>
</comment>
<feature type="active site" evidence="13">
    <location>
        <position position="74"/>
    </location>
</feature>
<dbReference type="GO" id="GO:0048476">
    <property type="term" value="C:Holliday junction resolvase complex"/>
    <property type="evidence" value="ECO:0007669"/>
    <property type="project" value="UniProtKB-UniRule"/>
</dbReference>
<keyword evidence="7 13" id="KW-0378">Hydrolase</keyword>
<comment type="caution">
    <text evidence="15">The sequence shown here is derived from an EMBL/GenBank/DDBJ whole genome shotgun (WGS) entry which is preliminary data.</text>
</comment>
<protein>
    <recommendedName>
        <fullName evidence="13 14">Crossover junction endodeoxyribonuclease RuvC</fullName>
        <ecNumber evidence="13 14">3.1.21.10</ecNumber>
    </recommendedName>
    <alternativeName>
        <fullName evidence="13">Holliday junction nuclease RuvC</fullName>
    </alternativeName>
    <alternativeName>
        <fullName evidence="13">Holliday junction resolvase RuvC</fullName>
    </alternativeName>
</protein>
<dbReference type="STRING" id="1798683.A3C90_01985"/>
<keyword evidence="3 13" id="KW-0540">Nuclease</keyword>
<comment type="function">
    <text evidence="13">The RuvA-RuvB-RuvC complex processes Holliday junction (HJ) DNA during genetic recombination and DNA repair. Endonuclease that resolves HJ intermediates. Cleaves cruciform DNA by making single-stranded nicks across the HJ at symmetrical positions within the homologous arms, yielding a 5'-phosphate and a 3'-hydroxyl group; requires a central core of homology in the junction. The consensus cleavage sequence is 5'-(A/T)TT(C/G)-3'. Cleavage occurs on the 3'-side of the TT dinucleotide at the point of strand exchange. HJ branch migration catalyzed by RuvA-RuvB allows RuvC to scan DNA until it finds its consensus sequence, where it cleaves and resolves the cruciform DNA.</text>
</comment>
<feature type="active site" evidence="13">
    <location>
        <position position="147"/>
    </location>
</feature>
<keyword evidence="8 13" id="KW-0460">Magnesium</keyword>
<reference evidence="15 16" key="1">
    <citation type="journal article" date="2016" name="Nat. Commun.">
        <title>Thousands of microbial genomes shed light on interconnected biogeochemical processes in an aquifer system.</title>
        <authorList>
            <person name="Anantharaman K."/>
            <person name="Brown C.T."/>
            <person name="Hug L.A."/>
            <person name="Sharon I."/>
            <person name="Castelle C.J."/>
            <person name="Probst A.J."/>
            <person name="Thomas B.C."/>
            <person name="Singh A."/>
            <person name="Wilkins M.J."/>
            <person name="Karaoz U."/>
            <person name="Brodie E.L."/>
            <person name="Williams K.H."/>
            <person name="Hubbard S.S."/>
            <person name="Banfield J.F."/>
        </authorList>
    </citation>
    <scope>NUCLEOTIDE SEQUENCE [LARGE SCALE GENOMIC DNA]</scope>
</reference>
<dbReference type="Pfam" id="PF02075">
    <property type="entry name" value="RuvC"/>
    <property type="match status" value="1"/>
</dbReference>
<keyword evidence="6 13" id="KW-0227">DNA damage</keyword>
<feature type="binding site" evidence="13">
    <location>
        <position position="147"/>
    </location>
    <ligand>
        <name>Mg(2+)</name>
        <dbReference type="ChEBI" id="CHEBI:18420"/>
        <label>1</label>
    </ligand>
</feature>
<dbReference type="NCBIfam" id="TIGR00228">
    <property type="entry name" value="ruvC"/>
    <property type="match status" value="1"/>
</dbReference>
<keyword evidence="9 13" id="KW-0238">DNA-binding</keyword>
<evidence type="ECO:0000313" key="15">
    <source>
        <dbReference type="EMBL" id="OGH73493.1"/>
    </source>
</evidence>
<dbReference type="SUPFAM" id="SSF53098">
    <property type="entry name" value="Ribonuclease H-like"/>
    <property type="match status" value="1"/>
</dbReference>
<evidence type="ECO:0000256" key="13">
    <source>
        <dbReference type="HAMAP-Rule" id="MF_00034"/>
    </source>
</evidence>
<dbReference type="PANTHER" id="PTHR30194:SF3">
    <property type="entry name" value="CROSSOVER JUNCTION ENDODEOXYRIBONUCLEASE RUVC"/>
    <property type="match status" value="1"/>
</dbReference>
<keyword evidence="11 13" id="KW-0234">DNA repair</keyword>
<dbReference type="InterPro" id="IPR036397">
    <property type="entry name" value="RNaseH_sf"/>
</dbReference>
<evidence type="ECO:0000256" key="1">
    <source>
        <dbReference type="ARBA" id="ARBA00009518"/>
    </source>
</evidence>
<dbReference type="EC" id="3.1.21.10" evidence="13 14"/>
<dbReference type="GO" id="GO:0006310">
    <property type="term" value="P:DNA recombination"/>
    <property type="evidence" value="ECO:0007669"/>
    <property type="project" value="UniProtKB-UniRule"/>
</dbReference>
<evidence type="ECO:0000256" key="9">
    <source>
        <dbReference type="ARBA" id="ARBA00023125"/>
    </source>
</evidence>
<dbReference type="AlphaFoldDB" id="A0A1F6MPX9"/>
<dbReference type="InterPro" id="IPR012337">
    <property type="entry name" value="RNaseH-like_sf"/>
</dbReference>